<evidence type="ECO:0000313" key="1">
    <source>
        <dbReference type="Ensembl" id="ENSORLP00000042939.1"/>
    </source>
</evidence>
<sequence length="82" mass="9796">GQFLFEKRNFRHCNKSCQTGSCFIRTKNFKVMEGPSQSLELNPIENPWRERNLNDLELLKTSDLDNKGSNTYFLHCKYFNRF</sequence>
<protein>
    <submittedName>
        <fullName evidence="1">Uncharacterized protein</fullName>
    </submittedName>
</protein>
<reference evidence="1" key="3">
    <citation type="submission" date="2025-09" db="UniProtKB">
        <authorList>
            <consortium name="Ensembl"/>
        </authorList>
    </citation>
    <scope>IDENTIFICATION</scope>
    <source>
        <strain evidence="1">Hd-rR</strain>
    </source>
</reference>
<dbReference type="Proteomes" id="UP000001038">
    <property type="component" value="Chromosome 19"/>
</dbReference>
<dbReference type="Bgee" id="ENSORLG00000023793">
    <property type="expression patterns" value="Expressed in pharyngeal gill and 15 other cell types or tissues"/>
</dbReference>
<reference evidence="1 2" key="1">
    <citation type="journal article" date="2007" name="Nature">
        <title>The medaka draft genome and insights into vertebrate genome evolution.</title>
        <authorList>
            <person name="Kasahara M."/>
            <person name="Naruse K."/>
            <person name="Sasaki S."/>
            <person name="Nakatani Y."/>
            <person name="Qu W."/>
            <person name="Ahsan B."/>
            <person name="Yamada T."/>
            <person name="Nagayasu Y."/>
            <person name="Doi K."/>
            <person name="Kasai Y."/>
            <person name="Jindo T."/>
            <person name="Kobayashi D."/>
            <person name="Shimada A."/>
            <person name="Toyoda A."/>
            <person name="Kuroki Y."/>
            <person name="Fujiyama A."/>
            <person name="Sasaki T."/>
            <person name="Shimizu A."/>
            <person name="Asakawa S."/>
            <person name="Shimizu N."/>
            <person name="Hashimoto S."/>
            <person name="Yang J."/>
            <person name="Lee Y."/>
            <person name="Matsushima K."/>
            <person name="Sugano S."/>
            <person name="Sakaizumi M."/>
            <person name="Narita T."/>
            <person name="Ohishi K."/>
            <person name="Haga S."/>
            <person name="Ohta F."/>
            <person name="Nomoto H."/>
            <person name="Nogata K."/>
            <person name="Morishita T."/>
            <person name="Endo T."/>
            <person name="Shin-I T."/>
            <person name="Takeda H."/>
            <person name="Morishita S."/>
            <person name="Kohara Y."/>
        </authorList>
    </citation>
    <scope>NUCLEOTIDE SEQUENCE [LARGE SCALE GENOMIC DNA]</scope>
    <source>
        <strain evidence="1 2">Hd-rR</strain>
    </source>
</reference>
<organism evidence="1 2">
    <name type="scientific">Oryzias latipes</name>
    <name type="common">Japanese rice fish</name>
    <name type="synonym">Japanese killifish</name>
    <dbReference type="NCBI Taxonomy" id="8090"/>
    <lineage>
        <taxon>Eukaryota</taxon>
        <taxon>Metazoa</taxon>
        <taxon>Chordata</taxon>
        <taxon>Craniata</taxon>
        <taxon>Vertebrata</taxon>
        <taxon>Euteleostomi</taxon>
        <taxon>Actinopterygii</taxon>
        <taxon>Neopterygii</taxon>
        <taxon>Teleostei</taxon>
        <taxon>Neoteleostei</taxon>
        <taxon>Acanthomorphata</taxon>
        <taxon>Ovalentaria</taxon>
        <taxon>Atherinomorphae</taxon>
        <taxon>Beloniformes</taxon>
        <taxon>Adrianichthyidae</taxon>
        <taxon>Oryziinae</taxon>
        <taxon>Oryzias</taxon>
    </lineage>
</organism>
<evidence type="ECO:0000313" key="2">
    <source>
        <dbReference type="Proteomes" id="UP000001038"/>
    </source>
</evidence>
<reference evidence="1" key="2">
    <citation type="submission" date="2025-08" db="UniProtKB">
        <authorList>
            <consortium name="Ensembl"/>
        </authorList>
    </citation>
    <scope>IDENTIFICATION</scope>
    <source>
        <strain evidence="1">Hd-rR</strain>
    </source>
</reference>
<proteinExistence type="predicted"/>
<dbReference type="Ensembl" id="ENSORLT00000038778.1">
    <property type="protein sequence ID" value="ENSORLP00000042939.1"/>
    <property type="gene ID" value="ENSORLG00000023793.1"/>
</dbReference>
<keyword evidence="2" id="KW-1185">Reference proteome</keyword>
<name>A0A3B3IGK6_ORYLA</name>
<dbReference type="AlphaFoldDB" id="A0A3B3IGK6"/>
<accession>A0A3B3IGK6</accession>
<dbReference type="InParanoid" id="A0A3B3IGK6"/>